<dbReference type="Gene3D" id="3.30.465.10">
    <property type="match status" value="1"/>
</dbReference>
<dbReference type="Proteomes" id="UP000000784">
    <property type="component" value="Chromosome"/>
</dbReference>
<dbReference type="PANTHER" id="PTHR11748:SF103">
    <property type="entry name" value="GLYCOLATE OXIDASE SUBUNIT GLCE"/>
    <property type="match status" value="1"/>
</dbReference>
<evidence type="ECO:0000256" key="2">
    <source>
        <dbReference type="ARBA" id="ARBA00022827"/>
    </source>
</evidence>
<dbReference type="Pfam" id="PF01565">
    <property type="entry name" value="FAD_binding_4"/>
    <property type="match status" value="1"/>
</dbReference>
<reference evidence="5 6" key="1">
    <citation type="journal article" date="2004" name="Appl. Environ. Microbiol.">
        <title>Mineralization of individual congeners of linear alkylbenzenesulfonate by defined pairs of heterotrophic bacteria.</title>
        <authorList>
            <person name="Schleheck D."/>
            <person name="Knepper T.P."/>
            <person name="Fischer K."/>
            <person name="Cook A.M."/>
        </authorList>
    </citation>
    <scope>NUCLEOTIDE SEQUENCE [LARGE SCALE GENOMIC DNA]</scope>
    <source>
        <strain evidence="6">DSM 14801 / SPH-1</strain>
    </source>
</reference>
<organism evidence="5 6">
    <name type="scientific">Delftia acidovorans (strain DSM 14801 / SPH-1)</name>
    <dbReference type="NCBI Taxonomy" id="398578"/>
    <lineage>
        <taxon>Bacteria</taxon>
        <taxon>Pseudomonadati</taxon>
        <taxon>Pseudomonadota</taxon>
        <taxon>Betaproteobacteria</taxon>
        <taxon>Burkholderiales</taxon>
        <taxon>Comamonadaceae</taxon>
        <taxon>Delftia</taxon>
    </lineage>
</organism>
<dbReference type="GO" id="GO:0003824">
    <property type="term" value="F:catalytic activity"/>
    <property type="evidence" value="ECO:0007669"/>
    <property type="project" value="InterPro"/>
</dbReference>
<dbReference type="eggNOG" id="COG0277">
    <property type="taxonomic scope" value="Bacteria"/>
</dbReference>
<dbReference type="AlphaFoldDB" id="A9BQZ5"/>
<gene>
    <name evidence="5" type="ordered locus">Daci_0304</name>
</gene>
<dbReference type="InterPro" id="IPR006094">
    <property type="entry name" value="Oxid_FAD_bind_N"/>
</dbReference>
<dbReference type="NCBIfam" id="NF008439">
    <property type="entry name" value="PRK11282.1"/>
    <property type="match status" value="1"/>
</dbReference>
<proteinExistence type="predicted"/>
<evidence type="ECO:0000313" key="5">
    <source>
        <dbReference type="EMBL" id="ABX32950.1"/>
    </source>
</evidence>
<feature type="domain" description="FAD-binding PCMH-type" evidence="4">
    <location>
        <begin position="32"/>
        <end position="217"/>
    </location>
</feature>
<dbReference type="STRING" id="398578.Daci_0304"/>
<evidence type="ECO:0000313" key="6">
    <source>
        <dbReference type="Proteomes" id="UP000000784"/>
    </source>
</evidence>
<dbReference type="HOGENOM" id="CLU_017779_0_0_4"/>
<evidence type="ECO:0000256" key="3">
    <source>
        <dbReference type="SAM" id="MobiDB-lite"/>
    </source>
</evidence>
<accession>A9BQZ5</accession>
<dbReference type="InterPro" id="IPR036318">
    <property type="entry name" value="FAD-bd_PCMH-like_sf"/>
</dbReference>
<dbReference type="EMBL" id="CP000884">
    <property type="protein sequence ID" value="ABX32950.1"/>
    <property type="molecule type" value="Genomic_DNA"/>
</dbReference>
<dbReference type="PANTHER" id="PTHR11748">
    <property type="entry name" value="D-LACTATE DEHYDROGENASE"/>
    <property type="match status" value="1"/>
</dbReference>
<reference evidence="6" key="2">
    <citation type="submission" date="2007-11" db="EMBL/GenBank/DDBJ databases">
        <title>Complete sequence of Delftia acidovorans DSM 14801 / SPH-1.</title>
        <authorList>
            <person name="Copeland A."/>
            <person name="Lucas S."/>
            <person name="Lapidus A."/>
            <person name="Barry K."/>
            <person name="Glavina del Rio T."/>
            <person name="Dalin E."/>
            <person name="Tice H."/>
            <person name="Pitluck S."/>
            <person name="Lowry S."/>
            <person name="Clum A."/>
            <person name="Schmutz J."/>
            <person name="Larimer F."/>
            <person name="Land M."/>
            <person name="Hauser L."/>
            <person name="Kyrpides N."/>
            <person name="Kim E."/>
            <person name="Schleheck D."/>
            <person name="Richardson P."/>
        </authorList>
    </citation>
    <scope>NUCLEOTIDE SEQUENCE [LARGE SCALE GENOMIC DNA]</scope>
    <source>
        <strain evidence="6">DSM 14801 / SPH-1</strain>
    </source>
</reference>
<name>A9BQZ5_DELAS</name>
<dbReference type="SUPFAM" id="SSF55103">
    <property type="entry name" value="FAD-linked oxidases, C-terminal domain"/>
    <property type="match status" value="1"/>
</dbReference>
<dbReference type="GO" id="GO:0071949">
    <property type="term" value="F:FAD binding"/>
    <property type="evidence" value="ECO:0007669"/>
    <property type="project" value="InterPro"/>
</dbReference>
<dbReference type="InterPro" id="IPR016169">
    <property type="entry name" value="FAD-bd_PCMH_sub2"/>
</dbReference>
<dbReference type="PROSITE" id="PS51387">
    <property type="entry name" value="FAD_PCMH"/>
    <property type="match status" value="1"/>
</dbReference>
<feature type="region of interest" description="Disordered" evidence="3">
    <location>
        <begin position="17"/>
        <end position="42"/>
    </location>
</feature>
<keyword evidence="1" id="KW-0285">Flavoprotein</keyword>
<evidence type="ECO:0000256" key="1">
    <source>
        <dbReference type="ARBA" id="ARBA00022630"/>
    </source>
</evidence>
<sequence>MASLPFRPGCFAPPAELQARRSKNSRVRTEAQKGPAATMQAMDSAQSHLLQIAQRVRAAAADATPLRIRGGGTKDFHGLALQGELLDTRALAGVVSYEPSELVVTVRAGTPLAEVEALLAAQGQCLAFEPPHFDGDSRNATVGGMVASGLSGPARASVGAVRDFVLGLEMINGQGELLRYGGQVMKNVAGYDVSRLMAGSWGALGLITEVSLKVLPVAPAEATLRFECTQQQALDWLNAWGGQPLPLNASCWLQEDGAAQGVLYLRLRGARAAVQAACERLGGERVQRMDPAHAAADWQACREQQLPWFTARAPGHALWRLSVPQTAPALALPDGCTGPLIEWHGALRWVQAPRALGHALRALAKAAGGSATLFRSEAADQPGAEPDFDAQAADATAALHARLKQAFDPAGIFNRGRLAAAW</sequence>
<keyword evidence="6" id="KW-1185">Reference proteome</keyword>
<dbReference type="InterPro" id="IPR016166">
    <property type="entry name" value="FAD-bd_PCMH"/>
</dbReference>
<evidence type="ECO:0000259" key="4">
    <source>
        <dbReference type="PROSITE" id="PS51387"/>
    </source>
</evidence>
<keyword evidence="2" id="KW-0274">FAD</keyword>
<protein>
    <submittedName>
        <fullName evidence="5">FAD linked oxidase domain protein</fullName>
    </submittedName>
</protein>
<dbReference type="KEGG" id="dac:Daci_0304"/>
<dbReference type="InterPro" id="IPR016164">
    <property type="entry name" value="FAD-linked_Oxase-like_C"/>
</dbReference>
<dbReference type="SUPFAM" id="SSF56176">
    <property type="entry name" value="FAD-binding/transporter-associated domain-like"/>
    <property type="match status" value="1"/>
</dbReference>